<dbReference type="AlphaFoldDB" id="A0A6G3WLG0"/>
<protein>
    <submittedName>
        <fullName evidence="2">Uncharacterized protein</fullName>
    </submittedName>
</protein>
<evidence type="ECO:0000313" key="2">
    <source>
        <dbReference type="EMBL" id="NEE06345.1"/>
    </source>
</evidence>
<reference evidence="2" key="1">
    <citation type="submission" date="2020-01" db="EMBL/GenBank/DDBJ databases">
        <title>Insect and environment-associated Actinomycetes.</title>
        <authorList>
            <person name="Currrie C."/>
            <person name="Chevrette M."/>
            <person name="Carlson C."/>
            <person name="Stubbendieck R."/>
            <person name="Wendt-Pienkowski E."/>
        </authorList>
    </citation>
    <scope>NUCLEOTIDE SEQUENCE</scope>
    <source>
        <strain evidence="2">SID7499</strain>
    </source>
</reference>
<organism evidence="2">
    <name type="scientific">Streptomyces sp. SID7499</name>
    <dbReference type="NCBI Taxonomy" id="2706086"/>
    <lineage>
        <taxon>Bacteria</taxon>
        <taxon>Bacillati</taxon>
        <taxon>Actinomycetota</taxon>
        <taxon>Actinomycetes</taxon>
        <taxon>Kitasatosporales</taxon>
        <taxon>Streptomycetaceae</taxon>
        <taxon>Streptomyces</taxon>
    </lineage>
</organism>
<gene>
    <name evidence="2" type="ORF">G3M58_07830</name>
</gene>
<accession>A0A6G3WLG0</accession>
<feature type="region of interest" description="Disordered" evidence="1">
    <location>
        <begin position="81"/>
        <end position="142"/>
    </location>
</feature>
<sequence length="142" mass="14102">MSHTARAASGSGAIRPRSPVGAVLAVVVLAVLTTLGIATAQLGTSGTGVTGAPVAADLHTYDGTHADDGCDAACVVRAATRHEQPQGEQPAPRGHLGTCGQGAHTTPCRLPGPYGAPAEHVPSSQPHTAQDRGRAPPVLPGT</sequence>
<dbReference type="EMBL" id="JAAGMN010000828">
    <property type="protein sequence ID" value="NEE06345.1"/>
    <property type="molecule type" value="Genomic_DNA"/>
</dbReference>
<proteinExistence type="predicted"/>
<name>A0A6G3WLG0_9ACTN</name>
<evidence type="ECO:0000256" key="1">
    <source>
        <dbReference type="SAM" id="MobiDB-lite"/>
    </source>
</evidence>
<comment type="caution">
    <text evidence="2">The sequence shown here is derived from an EMBL/GenBank/DDBJ whole genome shotgun (WGS) entry which is preliminary data.</text>
</comment>